<evidence type="ECO:0000313" key="1">
    <source>
        <dbReference type="EnsemblMetazoa" id="Aqu2.1.43183_001"/>
    </source>
</evidence>
<dbReference type="InterPro" id="IPR052055">
    <property type="entry name" value="Hepadnavirus_pol/RT"/>
</dbReference>
<dbReference type="InterPro" id="IPR043128">
    <property type="entry name" value="Rev_trsase/Diguanyl_cyclase"/>
</dbReference>
<accession>A0A1X7VUV7</accession>
<evidence type="ECO:0008006" key="2">
    <source>
        <dbReference type="Google" id="ProtNLM"/>
    </source>
</evidence>
<dbReference type="EnsemblMetazoa" id="Aqu2.1.43183_001">
    <property type="protein sequence ID" value="Aqu2.1.43183_001"/>
    <property type="gene ID" value="Aqu2.1.43183"/>
</dbReference>
<dbReference type="PANTHER" id="PTHR33050:SF7">
    <property type="entry name" value="RIBONUCLEASE H"/>
    <property type="match status" value="1"/>
</dbReference>
<protein>
    <recommendedName>
        <fullName evidence="2">Reverse transcriptase domain-containing protein</fullName>
    </recommendedName>
</protein>
<dbReference type="SUPFAM" id="SSF56672">
    <property type="entry name" value="DNA/RNA polymerases"/>
    <property type="match status" value="1"/>
</dbReference>
<dbReference type="PANTHER" id="PTHR33050">
    <property type="entry name" value="REVERSE TRANSCRIPTASE DOMAIN-CONTAINING PROTEIN"/>
    <property type="match status" value="1"/>
</dbReference>
<dbReference type="InParanoid" id="A0A1X7VUV7"/>
<proteinExistence type="predicted"/>
<dbReference type="OrthoDB" id="7477527at2759"/>
<name>A0A1X7VUV7_AMPQE</name>
<sequence>MVVAYLDDGIGMGQEENIATTREQVRDTLQRAGFVAHQQKSQWNHTDCLQWLGFFLNTTTGKVQVPQEKIAKARCLASLTGKIISMWLGLGNVVRMMTRAFYRLLHLQTSWYNSLELDSDCRKEIDFWLSKIDSYNGQSIWHSTSA</sequence>
<dbReference type="Gene3D" id="3.30.70.270">
    <property type="match status" value="1"/>
</dbReference>
<dbReference type="AlphaFoldDB" id="A0A1X7VUV7"/>
<organism evidence="1">
    <name type="scientific">Amphimedon queenslandica</name>
    <name type="common">Sponge</name>
    <dbReference type="NCBI Taxonomy" id="400682"/>
    <lineage>
        <taxon>Eukaryota</taxon>
        <taxon>Metazoa</taxon>
        <taxon>Porifera</taxon>
        <taxon>Demospongiae</taxon>
        <taxon>Heteroscleromorpha</taxon>
        <taxon>Haplosclerida</taxon>
        <taxon>Niphatidae</taxon>
        <taxon>Amphimedon</taxon>
    </lineage>
</organism>
<dbReference type="InterPro" id="IPR043502">
    <property type="entry name" value="DNA/RNA_pol_sf"/>
</dbReference>
<reference evidence="1" key="1">
    <citation type="submission" date="2017-05" db="UniProtKB">
        <authorList>
            <consortium name="EnsemblMetazoa"/>
        </authorList>
    </citation>
    <scope>IDENTIFICATION</scope>
</reference>